<feature type="domain" description="Peptide methionine sulphoxide reductase MsrA" evidence="10">
    <location>
        <begin position="72"/>
        <end position="224"/>
    </location>
</feature>
<proteinExistence type="inferred from homology"/>
<sequence length="235" mass="26426">MRIAVYSTLAPSLVFSIWSIWSRHNTAMPSKTILPTAQEALPGRAEALQVSAKHAINGNSTMEPFPNCHELAMFGMGCFWGVERLFWRQKGVFSTQVGYAGGYTQHPTYEEVCTGLTAHIEVVRIVFDPKVITYADLLKLFWENHNPTEGMKQGQDVGSQYRSVIFTYGDQQREAALLSKETFQKELNRVSLGTITTEIRPAPAFYYAEDYHQQYLHKNPDGYCGLKGTGVSCNL</sequence>
<comment type="catalytic activity">
    <reaction evidence="7">
        <text>L-methionyl-[protein] + [thioredoxin]-disulfide + H2O = L-methionyl-(S)-S-oxide-[protein] + [thioredoxin]-dithiol</text>
        <dbReference type="Rhea" id="RHEA:14217"/>
        <dbReference type="Rhea" id="RHEA-COMP:10698"/>
        <dbReference type="Rhea" id="RHEA-COMP:10700"/>
        <dbReference type="Rhea" id="RHEA-COMP:12313"/>
        <dbReference type="Rhea" id="RHEA-COMP:12315"/>
        <dbReference type="ChEBI" id="CHEBI:15377"/>
        <dbReference type="ChEBI" id="CHEBI:16044"/>
        <dbReference type="ChEBI" id="CHEBI:29950"/>
        <dbReference type="ChEBI" id="CHEBI:44120"/>
        <dbReference type="ChEBI" id="CHEBI:50058"/>
        <dbReference type="EC" id="1.8.4.11"/>
    </reaction>
</comment>
<evidence type="ECO:0000256" key="9">
    <source>
        <dbReference type="ARBA" id="ARBA00067384"/>
    </source>
</evidence>
<evidence type="ECO:0000256" key="6">
    <source>
        <dbReference type="ARBA" id="ARBA00030643"/>
    </source>
</evidence>
<keyword evidence="3" id="KW-0560">Oxidoreductase</keyword>
<dbReference type="GO" id="GO:0008113">
    <property type="term" value="F:peptide-methionine (S)-S-oxide reductase activity"/>
    <property type="evidence" value="ECO:0007669"/>
    <property type="project" value="UniProtKB-EC"/>
</dbReference>
<dbReference type="OrthoDB" id="77405at2759"/>
<evidence type="ECO:0000256" key="8">
    <source>
        <dbReference type="ARBA" id="ARBA00048782"/>
    </source>
</evidence>
<evidence type="ECO:0000313" key="11">
    <source>
        <dbReference type="EMBL" id="PIO24309.1"/>
    </source>
</evidence>
<organism evidence="11 12">
    <name type="scientific">Aquarana catesbeiana</name>
    <name type="common">American bullfrog</name>
    <name type="synonym">Rana catesbeiana</name>
    <dbReference type="NCBI Taxonomy" id="8400"/>
    <lineage>
        <taxon>Eukaryota</taxon>
        <taxon>Metazoa</taxon>
        <taxon>Chordata</taxon>
        <taxon>Craniata</taxon>
        <taxon>Vertebrata</taxon>
        <taxon>Euteleostomi</taxon>
        <taxon>Amphibia</taxon>
        <taxon>Batrachia</taxon>
        <taxon>Anura</taxon>
        <taxon>Neobatrachia</taxon>
        <taxon>Ranoidea</taxon>
        <taxon>Ranidae</taxon>
        <taxon>Aquarana</taxon>
    </lineage>
</organism>
<dbReference type="PANTHER" id="PTHR42799">
    <property type="entry name" value="MITOCHONDRIAL PEPTIDE METHIONINE SULFOXIDE REDUCTASE"/>
    <property type="match status" value="1"/>
</dbReference>
<evidence type="ECO:0000259" key="10">
    <source>
        <dbReference type="Pfam" id="PF01625"/>
    </source>
</evidence>
<dbReference type="HAMAP" id="MF_01401">
    <property type="entry name" value="MsrA"/>
    <property type="match status" value="1"/>
</dbReference>
<evidence type="ECO:0000256" key="4">
    <source>
        <dbReference type="ARBA" id="ARBA00024679"/>
    </source>
</evidence>
<evidence type="ECO:0000256" key="7">
    <source>
        <dbReference type="ARBA" id="ARBA00047806"/>
    </source>
</evidence>
<dbReference type="Pfam" id="PF01625">
    <property type="entry name" value="PMSR"/>
    <property type="match status" value="1"/>
</dbReference>
<dbReference type="PANTHER" id="PTHR42799:SF28">
    <property type="entry name" value="PEPTIDE-METHIONINE (S)-S-OXIDE REDUCTASE"/>
    <property type="match status" value="1"/>
</dbReference>
<dbReference type="Proteomes" id="UP000228934">
    <property type="component" value="Unassembled WGS sequence"/>
</dbReference>
<dbReference type="FunFam" id="3.30.1060.10:FF:000001">
    <property type="entry name" value="Peptide methionine sulfoxide reductase MsrA"/>
    <property type="match status" value="1"/>
</dbReference>
<evidence type="ECO:0000256" key="2">
    <source>
        <dbReference type="ARBA" id="ARBA00012502"/>
    </source>
</evidence>
<dbReference type="GO" id="GO:0034599">
    <property type="term" value="P:cellular response to oxidative stress"/>
    <property type="evidence" value="ECO:0007669"/>
    <property type="project" value="TreeGrafter"/>
</dbReference>
<dbReference type="SUPFAM" id="SSF55068">
    <property type="entry name" value="Peptide methionine sulfoxide reductase"/>
    <property type="match status" value="1"/>
</dbReference>
<evidence type="ECO:0000256" key="3">
    <source>
        <dbReference type="ARBA" id="ARBA00023002"/>
    </source>
</evidence>
<comment type="function">
    <text evidence="4">Has an important function as a repair enzyme for proteins that have been inactivated by oxidation. Catalyzes the reversible oxidation-reduction of methionine sulfoxide in proteins to methionine.</text>
</comment>
<keyword evidence="12" id="KW-1185">Reference proteome</keyword>
<dbReference type="AlphaFoldDB" id="A0A2G9R8Z6"/>
<dbReference type="NCBIfam" id="TIGR00401">
    <property type="entry name" value="msrA"/>
    <property type="match status" value="1"/>
</dbReference>
<accession>A0A2G9R8Z6</accession>
<dbReference type="EC" id="1.8.4.11" evidence="2"/>
<evidence type="ECO:0000313" key="12">
    <source>
        <dbReference type="Proteomes" id="UP000228934"/>
    </source>
</evidence>
<comment type="similarity">
    <text evidence="1">Belongs to the MsrA Met sulfoxide reductase family.</text>
</comment>
<dbReference type="InterPro" id="IPR050162">
    <property type="entry name" value="MsrA_MetSO_reductase"/>
</dbReference>
<evidence type="ECO:0000256" key="1">
    <source>
        <dbReference type="ARBA" id="ARBA00005591"/>
    </source>
</evidence>
<dbReference type="EMBL" id="KV956575">
    <property type="protein sequence ID" value="PIO24309.1"/>
    <property type="molecule type" value="Genomic_DNA"/>
</dbReference>
<dbReference type="Gene3D" id="3.30.1060.10">
    <property type="entry name" value="Peptide methionine sulphoxide reductase MsrA"/>
    <property type="match status" value="1"/>
</dbReference>
<name>A0A2G9R8Z6_AQUCT</name>
<gene>
    <name evidence="11" type="ORF">AB205_0049990</name>
</gene>
<protein>
    <recommendedName>
        <fullName evidence="9">Mitochondrial peptide methionine sulfoxide reductase</fullName>
        <ecNumber evidence="2">1.8.4.11</ecNumber>
    </recommendedName>
    <alternativeName>
        <fullName evidence="6">Peptide-methionine (S)-S-oxide reductase</fullName>
    </alternativeName>
    <alternativeName>
        <fullName evidence="5">Protein-methionine-S-oxide reductase</fullName>
    </alternativeName>
</protein>
<dbReference type="GO" id="GO:0005737">
    <property type="term" value="C:cytoplasm"/>
    <property type="evidence" value="ECO:0007669"/>
    <property type="project" value="TreeGrafter"/>
</dbReference>
<dbReference type="InterPro" id="IPR036509">
    <property type="entry name" value="Met_Sox_Rdtase_MsrA_sf"/>
</dbReference>
<evidence type="ECO:0000256" key="5">
    <source>
        <dbReference type="ARBA" id="ARBA00030273"/>
    </source>
</evidence>
<comment type="catalytic activity">
    <reaction evidence="8">
        <text>[thioredoxin]-disulfide + L-methionine + H2O = L-methionine (S)-S-oxide + [thioredoxin]-dithiol</text>
        <dbReference type="Rhea" id="RHEA:19993"/>
        <dbReference type="Rhea" id="RHEA-COMP:10698"/>
        <dbReference type="Rhea" id="RHEA-COMP:10700"/>
        <dbReference type="ChEBI" id="CHEBI:15377"/>
        <dbReference type="ChEBI" id="CHEBI:29950"/>
        <dbReference type="ChEBI" id="CHEBI:50058"/>
        <dbReference type="ChEBI" id="CHEBI:57844"/>
        <dbReference type="ChEBI" id="CHEBI:58772"/>
        <dbReference type="EC" id="1.8.4.11"/>
    </reaction>
</comment>
<dbReference type="InterPro" id="IPR002569">
    <property type="entry name" value="Met_Sox_Rdtase_MsrA_dom"/>
</dbReference>
<reference evidence="12" key="1">
    <citation type="journal article" date="2017" name="Nat. Commun.">
        <title>The North American bullfrog draft genome provides insight into hormonal regulation of long noncoding RNA.</title>
        <authorList>
            <person name="Hammond S.A."/>
            <person name="Warren R.L."/>
            <person name="Vandervalk B.P."/>
            <person name="Kucuk E."/>
            <person name="Khan H."/>
            <person name="Gibb E.A."/>
            <person name="Pandoh P."/>
            <person name="Kirk H."/>
            <person name="Zhao Y."/>
            <person name="Jones M."/>
            <person name="Mungall A.J."/>
            <person name="Coope R."/>
            <person name="Pleasance S."/>
            <person name="Moore R.A."/>
            <person name="Holt R.A."/>
            <person name="Round J.M."/>
            <person name="Ohora S."/>
            <person name="Walle B.V."/>
            <person name="Veldhoen N."/>
            <person name="Helbing C.C."/>
            <person name="Birol I."/>
        </authorList>
    </citation>
    <scope>NUCLEOTIDE SEQUENCE [LARGE SCALE GENOMIC DNA]</scope>
</reference>